<dbReference type="GO" id="GO:0005524">
    <property type="term" value="F:ATP binding"/>
    <property type="evidence" value="ECO:0007669"/>
    <property type="project" value="UniProtKB-KW"/>
</dbReference>
<keyword evidence="5" id="KW-0547">Nucleotide-binding</keyword>
<evidence type="ECO:0000256" key="2">
    <source>
        <dbReference type="ARBA" id="ARBA00022527"/>
    </source>
</evidence>
<keyword evidence="6 13" id="KW-0418">Kinase</keyword>
<keyword evidence="14" id="KW-1185">Reference proteome</keyword>
<dbReference type="PROSITE" id="PS50011">
    <property type="entry name" value="PROTEIN_KINASE_DOM"/>
    <property type="match status" value="1"/>
</dbReference>
<evidence type="ECO:0000259" key="12">
    <source>
        <dbReference type="PROSITE" id="PS50011"/>
    </source>
</evidence>
<dbReference type="CDD" id="cd06577">
    <property type="entry name" value="PASTA_pknB"/>
    <property type="match status" value="1"/>
</dbReference>
<dbReference type="GO" id="GO:0004674">
    <property type="term" value="F:protein serine/threonine kinase activity"/>
    <property type="evidence" value="ECO:0007669"/>
    <property type="project" value="UniProtKB-KW"/>
</dbReference>
<keyword evidence="3" id="KW-0808">Transferase</keyword>
<dbReference type="Pfam" id="PF03793">
    <property type="entry name" value="PASTA"/>
    <property type="match status" value="1"/>
</dbReference>
<name>A0A1I4C233_9ACTN</name>
<dbReference type="Gene3D" id="3.30.200.20">
    <property type="entry name" value="Phosphorylase Kinase, domain 1"/>
    <property type="match status" value="1"/>
</dbReference>
<evidence type="ECO:0000313" key="13">
    <source>
        <dbReference type="EMBL" id="SFK74853.1"/>
    </source>
</evidence>
<dbReference type="Pfam" id="PF00069">
    <property type="entry name" value="Pkinase"/>
    <property type="match status" value="1"/>
</dbReference>
<dbReference type="FunFam" id="3.30.200.20:FF:000035">
    <property type="entry name" value="Serine/threonine protein kinase Stk1"/>
    <property type="match status" value="1"/>
</dbReference>
<feature type="compositionally biased region" description="Low complexity" evidence="10">
    <location>
        <begin position="454"/>
        <end position="473"/>
    </location>
</feature>
<protein>
    <recommendedName>
        <fullName evidence="1">non-specific serine/threonine protein kinase</fullName>
        <ecNumber evidence="1">2.7.11.1</ecNumber>
    </recommendedName>
</protein>
<evidence type="ECO:0000256" key="7">
    <source>
        <dbReference type="ARBA" id="ARBA00022840"/>
    </source>
</evidence>
<dbReference type="SMART" id="SM00220">
    <property type="entry name" value="S_TKc"/>
    <property type="match status" value="1"/>
</dbReference>
<dbReference type="InterPro" id="IPR000719">
    <property type="entry name" value="Prot_kinase_dom"/>
</dbReference>
<gene>
    <name evidence="13" type="ORF">SAMN04488085_103296</name>
</gene>
<dbReference type="Proteomes" id="UP000199152">
    <property type="component" value="Unassembled WGS sequence"/>
</dbReference>
<dbReference type="InterPro" id="IPR011009">
    <property type="entry name" value="Kinase-like_dom_sf"/>
</dbReference>
<dbReference type="FunCoup" id="A0A1I4C233">
    <property type="interactions" value="80"/>
</dbReference>
<dbReference type="FunFam" id="1.10.510.10:FF:000021">
    <property type="entry name" value="Serine/threonine protein kinase"/>
    <property type="match status" value="1"/>
</dbReference>
<dbReference type="AlphaFoldDB" id="A0A1I4C233"/>
<dbReference type="GO" id="GO:0045717">
    <property type="term" value="P:negative regulation of fatty acid biosynthetic process"/>
    <property type="evidence" value="ECO:0007669"/>
    <property type="project" value="UniProtKB-ARBA"/>
</dbReference>
<dbReference type="PROSITE" id="PS00108">
    <property type="entry name" value="PROTEIN_KINASE_ST"/>
    <property type="match status" value="1"/>
</dbReference>
<dbReference type="EMBL" id="FOSW01000003">
    <property type="protein sequence ID" value="SFK74853.1"/>
    <property type="molecule type" value="Genomic_DNA"/>
</dbReference>
<dbReference type="InterPro" id="IPR005543">
    <property type="entry name" value="PASTA_dom"/>
</dbReference>
<keyword evidence="7" id="KW-0067">ATP-binding</keyword>
<dbReference type="InterPro" id="IPR008271">
    <property type="entry name" value="Ser/Thr_kinase_AS"/>
</dbReference>
<dbReference type="EC" id="2.7.11.1" evidence="1"/>
<dbReference type="Gene3D" id="1.10.510.10">
    <property type="entry name" value="Transferase(Phosphotransferase) domain 1"/>
    <property type="match status" value="1"/>
</dbReference>
<proteinExistence type="predicted"/>
<evidence type="ECO:0000256" key="6">
    <source>
        <dbReference type="ARBA" id="ARBA00022777"/>
    </source>
</evidence>
<dbReference type="SUPFAM" id="SSF56112">
    <property type="entry name" value="Protein kinase-like (PK-like)"/>
    <property type="match status" value="1"/>
</dbReference>
<comment type="catalytic activity">
    <reaction evidence="9">
        <text>L-seryl-[protein] + ATP = O-phospho-L-seryl-[protein] + ADP + H(+)</text>
        <dbReference type="Rhea" id="RHEA:17989"/>
        <dbReference type="Rhea" id="RHEA-COMP:9863"/>
        <dbReference type="Rhea" id="RHEA-COMP:11604"/>
        <dbReference type="ChEBI" id="CHEBI:15378"/>
        <dbReference type="ChEBI" id="CHEBI:29999"/>
        <dbReference type="ChEBI" id="CHEBI:30616"/>
        <dbReference type="ChEBI" id="CHEBI:83421"/>
        <dbReference type="ChEBI" id="CHEBI:456216"/>
        <dbReference type="EC" id="2.7.11.1"/>
    </reaction>
</comment>
<evidence type="ECO:0000256" key="10">
    <source>
        <dbReference type="SAM" id="MobiDB-lite"/>
    </source>
</evidence>
<evidence type="ECO:0000256" key="11">
    <source>
        <dbReference type="SAM" id="Phobius"/>
    </source>
</evidence>
<dbReference type="PANTHER" id="PTHR43289">
    <property type="entry name" value="MITOGEN-ACTIVATED PROTEIN KINASE KINASE KINASE 20-RELATED"/>
    <property type="match status" value="1"/>
</dbReference>
<accession>A0A1I4C233</accession>
<evidence type="ECO:0000256" key="8">
    <source>
        <dbReference type="ARBA" id="ARBA00047899"/>
    </source>
</evidence>
<keyword evidence="11" id="KW-0472">Membrane</keyword>
<dbReference type="RefSeq" id="WP_091322496.1">
    <property type="nucleotide sequence ID" value="NZ_FOSW01000003.1"/>
</dbReference>
<dbReference type="CDD" id="cd14014">
    <property type="entry name" value="STKc_PknB_like"/>
    <property type="match status" value="1"/>
</dbReference>
<feature type="region of interest" description="Disordered" evidence="10">
    <location>
        <begin position="433"/>
        <end position="518"/>
    </location>
</feature>
<dbReference type="OrthoDB" id="9762169at2"/>
<dbReference type="InParanoid" id="A0A1I4C233"/>
<reference evidence="13 14" key="1">
    <citation type="submission" date="2016-10" db="EMBL/GenBank/DDBJ databases">
        <authorList>
            <person name="de Groot N.N."/>
        </authorList>
    </citation>
    <scope>NUCLEOTIDE SEQUENCE [LARGE SCALE GENOMIC DNA]</scope>
    <source>
        <strain evidence="13 14">DSM 45317</strain>
    </source>
</reference>
<keyword evidence="4" id="KW-0677">Repeat</keyword>
<evidence type="ECO:0000313" key="14">
    <source>
        <dbReference type="Proteomes" id="UP000199152"/>
    </source>
</evidence>
<keyword evidence="11" id="KW-1133">Transmembrane helix</keyword>
<comment type="catalytic activity">
    <reaction evidence="8">
        <text>L-threonyl-[protein] + ATP = O-phospho-L-threonyl-[protein] + ADP + H(+)</text>
        <dbReference type="Rhea" id="RHEA:46608"/>
        <dbReference type="Rhea" id="RHEA-COMP:11060"/>
        <dbReference type="Rhea" id="RHEA-COMP:11605"/>
        <dbReference type="ChEBI" id="CHEBI:15378"/>
        <dbReference type="ChEBI" id="CHEBI:30013"/>
        <dbReference type="ChEBI" id="CHEBI:30616"/>
        <dbReference type="ChEBI" id="CHEBI:61977"/>
        <dbReference type="ChEBI" id="CHEBI:456216"/>
        <dbReference type="EC" id="2.7.11.1"/>
    </reaction>
</comment>
<feature type="compositionally biased region" description="Low complexity" evidence="10">
    <location>
        <begin position="487"/>
        <end position="497"/>
    </location>
</feature>
<keyword evidence="2 13" id="KW-0723">Serine/threonine-protein kinase</keyword>
<feature type="transmembrane region" description="Helical" evidence="11">
    <location>
        <begin position="326"/>
        <end position="347"/>
    </location>
</feature>
<feature type="domain" description="Protein kinase" evidence="12">
    <location>
        <begin position="12"/>
        <end position="277"/>
    </location>
</feature>
<keyword evidence="11" id="KW-0812">Transmembrane</keyword>
<dbReference type="Gene3D" id="3.30.10.20">
    <property type="match status" value="1"/>
</dbReference>
<dbReference type="PANTHER" id="PTHR43289:SF6">
    <property type="entry name" value="SERINE_THREONINE-PROTEIN KINASE NEKL-3"/>
    <property type="match status" value="1"/>
</dbReference>
<evidence type="ECO:0000256" key="5">
    <source>
        <dbReference type="ARBA" id="ARBA00022741"/>
    </source>
</evidence>
<evidence type="ECO:0000256" key="1">
    <source>
        <dbReference type="ARBA" id="ARBA00012513"/>
    </source>
</evidence>
<dbReference type="STRING" id="504800.SAMN04488085_103296"/>
<sequence length="518" mass="53932">MNLGRHFVGDRYQMMTLLATGGMGQVWRARDLALERPVAVKVLRPRHAADATALSRFRREARLTAGLTHPNIATVHDYGEARLTPGPRGDRIPFLVMELVDGEPLSAVLRREGRVTPARTLQIVRQTAAGLAAAHAAGVVHRDVKPSNLLLGPGGTVKITDFGIAWSGSRDPLTGPGEVMGTAQYLSPERAHGAMAGPASDVYALGLVAYECLAGRRPFDGASPVQVALMHAHGEPDPLPDDVPARVRELVARMLVKDPRKRIADGAAVLRAVEEAVAGSAVLPEPDPDATTVLRLGDPGPLLAANTGAPGRARHAAVSRRPSRRLVILLIPVLALVAVLAGVLAGVDRAPAPAAGSTPAPTTTLSLRIAPEDYVGRPVGEVEAELRGLGFSVRERAFQTADAPAGSVLAVDPTGEVSPGQIVVVTYAVPSHGGKQEGDAATDDTPGLAPEGVAPTRAATPTTVAAPTTAAPPDQHRPRQQPPPLPARAGQRAGPRLRTADIGGTTLLVRPCARGPSR</sequence>
<evidence type="ECO:0000256" key="4">
    <source>
        <dbReference type="ARBA" id="ARBA00022737"/>
    </source>
</evidence>
<evidence type="ECO:0000256" key="3">
    <source>
        <dbReference type="ARBA" id="ARBA00022679"/>
    </source>
</evidence>
<organism evidence="13 14">
    <name type="scientific">Geodermatophilus ruber</name>
    <dbReference type="NCBI Taxonomy" id="504800"/>
    <lineage>
        <taxon>Bacteria</taxon>
        <taxon>Bacillati</taxon>
        <taxon>Actinomycetota</taxon>
        <taxon>Actinomycetes</taxon>
        <taxon>Geodermatophilales</taxon>
        <taxon>Geodermatophilaceae</taxon>
        <taxon>Geodermatophilus</taxon>
    </lineage>
</organism>
<evidence type="ECO:0000256" key="9">
    <source>
        <dbReference type="ARBA" id="ARBA00048679"/>
    </source>
</evidence>